<keyword evidence="2" id="KW-1185">Reference proteome</keyword>
<accession>A0AAV5RY14</accession>
<organism evidence="1 2">
    <name type="scientific">Maudiozyma humilis</name>
    <name type="common">Sour dough yeast</name>
    <name type="synonym">Kazachstania humilis</name>
    <dbReference type="NCBI Taxonomy" id="51915"/>
    <lineage>
        <taxon>Eukaryota</taxon>
        <taxon>Fungi</taxon>
        <taxon>Dikarya</taxon>
        <taxon>Ascomycota</taxon>
        <taxon>Saccharomycotina</taxon>
        <taxon>Saccharomycetes</taxon>
        <taxon>Saccharomycetales</taxon>
        <taxon>Saccharomycetaceae</taxon>
        <taxon>Maudiozyma</taxon>
    </lineage>
</organism>
<evidence type="ECO:0000313" key="1">
    <source>
        <dbReference type="EMBL" id="GMM56328.1"/>
    </source>
</evidence>
<name>A0AAV5RY14_MAUHU</name>
<gene>
    <name evidence="1" type="ORF">DAKH74_029440</name>
</gene>
<dbReference type="Proteomes" id="UP001377567">
    <property type="component" value="Unassembled WGS sequence"/>
</dbReference>
<proteinExistence type="predicted"/>
<comment type="caution">
    <text evidence="1">The sequence shown here is derived from an EMBL/GenBank/DDBJ whole genome shotgun (WGS) entry which is preliminary data.</text>
</comment>
<reference evidence="1 2" key="1">
    <citation type="journal article" date="2023" name="Elife">
        <title>Identification of key yeast species and microbe-microbe interactions impacting larval growth of Drosophila in the wild.</title>
        <authorList>
            <person name="Mure A."/>
            <person name="Sugiura Y."/>
            <person name="Maeda R."/>
            <person name="Honda K."/>
            <person name="Sakurai N."/>
            <person name="Takahashi Y."/>
            <person name="Watada M."/>
            <person name="Katoh T."/>
            <person name="Gotoh A."/>
            <person name="Gotoh Y."/>
            <person name="Taniguchi I."/>
            <person name="Nakamura K."/>
            <person name="Hayashi T."/>
            <person name="Katayama T."/>
            <person name="Uemura T."/>
            <person name="Hattori Y."/>
        </authorList>
    </citation>
    <scope>NUCLEOTIDE SEQUENCE [LARGE SCALE GENOMIC DNA]</scope>
    <source>
        <strain evidence="1 2">KH-74</strain>
    </source>
</reference>
<sequence>MSSVPTLVVGIKSKNNNYSGFNEVIRLDDDLLVVKNMFRSTTKLETFSLCYIKHESGVIIPRHLNTLGEDRSDYLFVVVDNRYVEVFRDVHYKIGKNIELEPFCVLVPSESLTCANKTVELHYSDKLLYFTAMEKFENSIFILNLPDGYSEVKSRYIVEGCPSSIRVLTNSAVNSTSTKECLGNRSVTFYNMIEYFGELQYMETVFFLFNYEIIPLVRNVSLDTYYPKNTIFAPSVETTNPNRIIPRFSQINPVDPFSMICYLKTPNFCSDIRFFKWEVNCYFLKFLKEVIIYKQNTYAKIFTNDLDKYVADDYVTTEPLYSLNSAVSVIFNKQFFEDLDVNQKNLFDGLIFFNGTYKTTVHSMVKYASKKTVRDFSVILRRVSHINNSTMKSRISGCGILESKLTERSHIHIISGVELMKQLTMVSHIVQNSDLIYTSNYVKYLDLCDLIETFIEKTLSVESGNEVIKPKQSARKKNLITQILKFKTHFRYYRVLVIHILDFKIHYYGLNSVAPLLTINLLDYKQFRTQVLLGLEKYGKKGRIDRNSSMKILCLNMVLLLVISSTGLHLINTMHLEPIDSYSRQIKYDIQSAVYYLGYVKNYILRMEKLEMADDQLNFDVSFKLFIVSEHSNISVFQCCFSSSNDSRSITLIDRTSLKNIGSTYSHACSL</sequence>
<protein>
    <submittedName>
        <fullName evidence="1">Uncharacterized protein</fullName>
    </submittedName>
</protein>
<evidence type="ECO:0000313" key="2">
    <source>
        <dbReference type="Proteomes" id="UP001377567"/>
    </source>
</evidence>
<dbReference type="AlphaFoldDB" id="A0AAV5RY14"/>
<dbReference type="EMBL" id="BTGD01000008">
    <property type="protein sequence ID" value="GMM56328.1"/>
    <property type="molecule type" value="Genomic_DNA"/>
</dbReference>